<evidence type="ECO:0000256" key="1">
    <source>
        <dbReference type="SAM" id="Phobius"/>
    </source>
</evidence>
<keyword evidence="1" id="KW-1133">Transmembrane helix</keyword>
<accession>A0A2R5GT35</accession>
<evidence type="ECO:0000313" key="2">
    <source>
        <dbReference type="EMBL" id="GBG33479.1"/>
    </source>
</evidence>
<reference evidence="2 3" key="1">
    <citation type="submission" date="2017-12" db="EMBL/GenBank/DDBJ databases">
        <title>Sequencing, de novo assembly and annotation of complete genome of a new Thraustochytrid species, strain FCC1311.</title>
        <authorList>
            <person name="Sedici K."/>
            <person name="Godart F."/>
            <person name="Aiese Cigliano R."/>
            <person name="Sanseverino W."/>
            <person name="Barakat M."/>
            <person name="Ortet P."/>
            <person name="Marechal E."/>
            <person name="Cagnac O."/>
            <person name="Amato A."/>
        </authorList>
    </citation>
    <scope>NUCLEOTIDE SEQUENCE [LARGE SCALE GENOMIC DNA]</scope>
</reference>
<protein>
    <submittedName>
        <fullName evidence="2">Uncharacterized protein</fullName>
    </submittedName>
</protein>
<keyword evidence="3" id="KW-1185">Reference proteome</keyword>
<organism evidence="2 3">
    <name type="scientific">Hondaea fermentalgiana</name>
    <dbReference type="NCBI Taxonomy" id="2315210"/>
    <lineage>
        <taxon>Eukaryota</taxon>
        <taxon>Sar</taxon>
        <taxon>Stramenopiles</taxon>
        <taxon>Bigyra</taxon>
        <taxon>Labyrinthulomycetes</taxon>
        <taxon>Thraustochytrida</taxon>
        <taxon>Thraustochytriidae</taxon>
        <taxon>Hondaea</taxon>
    </lineage>
</organism>
<feature type="transmembrane region" description="Helical" evidence="1">
    <location>
        <begin position="58"/>
        <end position="77"/>
    </location>
</feature>
<evidence type="ECO:0000313" key="3">
    <source>
        <dbReference type="Proteomes" id="UP000241890"/>
    </source>
</evidence>
<keyword evidence="1" id="KW-0812">Transmembrane</keyword>
<keyword evidence="1" id="KW-0472">Membrane</keyword>
<feature type="transmembrane region" description="Helical" evidence="1">
    <location>
        <begin position="89"/>
        <end position="109"/>
    </location>
</feature>
<comment type="caution">
    <text evidence="2">The sequence shown here is derived from an EMBL/GenBank/DDBJ whole genome shotgun (WGS) entry which is preliminary data.</text>
</comment>
<sequence>MEVNTSVLSMIDEVQAASQRAELGAQIAAAEGTTREDVIFPASFEAFMKSSSKRGITAQNFMAVLAGLQFAVVILIAQRRIPLADPTEFFVVLSMLMVTAAHAKILDFLPDGNSIVNDLEAIKFLVIGFPIVIFMVIIEMWFIGYLFSYRPEVELSAFMDNAASILAVAKTLSISKVLVVSTVRILAPVFRACRPSKKR</sequence>
<dbReference type="InParanoid" id="A0A2R5GT35"/>
<gene>
    <name evidence="2" type="ORF">FCC1311_097022</name>
</gene>
<proteinExistence type="predicted"/>
<feature type="transmembrane region" description="Helical" evidence="1">
    <location>
        <begin position="121"/>
        <end position="147"/>
    </location>
</feature>
<dbReference type="EMBL" id="BEYU01000158">
    <property type="protein sequence ID" value="GBG33479.1"/>
    <property type="molecule type" value="Genomic_DNA"/>
</dbReference>
<name>A0A2R5GT35_9STRA</name>
<dbReference type="Proteomes" id="UP000241890">
    <property type="component" value="Unassembled WGS sequence"/>
</dbReference>
<dbReference type="AlphaFoldDB" id="A0A2R5GT35"/>